<evidence type="ECO:0000313" key="2">
    <source>
        <dbReference type="EMBL" id="QHT38524.1"/>
    </source>
</evidence>
<dbReference type="AlphaFoldDB" id="A0A6C0FBW7"/>
<dbReference type="EMBL" id="MN738832">
    <property type="protein sequence ID" value="QHT38524.1"/>
    <property type="molecule type" value="Genomic_DNA"/>
</dbReference>
<reference evidence="2" key="1">
    <citation type="journal article" date="2020" name="Nature">
        <title>Giant virus diversity and host interactions through global metagenomics.</title>
        <authorList>
            <person name="Schulz F."/>
            <person name="Roux S."/>
            <person name="Paez-Espino D."/>
            <person name="Jungbluth S."/>
            <person name="Walsh D.A."/>
            <person name="Denef V.J."/>
            <person name="McMahon K.D."/>
            <person name="Konstantinidis K.T."/>
            <person name="Eloe-Fadrosh E.A."/>
            <person name="Kyrpides N.C."/>
            <person name="Woyke T."/>
        </authorList>
    </citation>
    <scope>NUCLEOTIDE SEQUENCE</scope>
    <source>
        <strain evidence="2">GVMAG-S-ERX556106-38</strain>
    </source>
</reference>
<organism evidence="2">
    <name type="scientific">viral metagenome</name>
    <dbReference type="NCBI Taxonomy" id="1070528"/>
    <lineage>
        <taxon>unclassified sequences</taxon>
        <taxon>metagenomes</taxon>
        <taxon>organismal metagenomes</taxon>
    </lineage>
</organism>
<proteinExistence type="predicted"/>
<feature type="compositionally biased region" description="Basic residues" evidence="1">
    <location>
        <begin position="35"/>
        <end position="45"/>
    </location>
</feature>
<protein>
    <submittedName>
        <fullName evidence="2">Uncharacterized protein</fullName>
    </submittedName>
</protein>
<name>A0A6C0FBW7_9ZZZZ</name>
<sequence length="83" mass="9788">MSSSCDHKDNDLQEEYSMDFLKFHKKKLSNLTKQSQKKGPKKSRRQVVQEENSVTVCTIFIHWFTRVSQVFVRSDSQKVYASE</sequence>
<evidence type="ECO:0000256" key="1">
    <source>
        <dbReference type="SAM" id="MobiDB-lite"/>
    </source>
</evidence>
<accession>A0A6C0FBW7</accession>
<feature type="region of interest" description="Disordered" evidence="1">
    <location>
        <begin position="31"/>
        <end position="51"/>
    </location>
</feature>